<feature type="transmembrane region" description="Helical" evidence="3">
    <location>
        <begin position="43"/>
        <end position="67"/>
    </location>
</feature>
<keyword evidence="3" id="KW-0812">Transmembrane</keyword>
<dbReference type="EMBL" id="JAJAUY010000155">
    <property type="protein sequence ID" value="MCB5182867.1"/>
    <property type="molecule type" value="Genomic_DNA"/>
</dbReference>
<feature type="transmembrane region" description="Helical" evidence="3">
    <location>
        <begin position="87"/>
        <end position="106"/>
    </location>
</feature>
<protein>
    <submittedName>
        <fullName evidence="4">DUF2637 domain-containing protein</fullName>
    </submittedName>
</protein>
<reference evidence="4 5" key="1">
    <citation type="submission" date="2021-10" db="EMBL/GenBank/DDBJ databases">
        <title>Streptomyces sp. strain SMC 277, a novel streptomycete isolated from soil.</title>
        <authorList>
            <person name="Chanama M."/>
        </authorList>
    </citation>
    <scope>NUCLEOTIDE SEQUENCE [LARGE SCALE GENOMIC DNA]</scope>
    <source>
        <strain evidence="4 5">SMC 277</strain>
    </source>
</reference>
<evidence type="ECO:0000256" key="3">
    <source>
        <dbReference type="SAM" id="Phobius"/>
    </source>
</evidence>
<keyword evidence="5" id="KW-1185">Reference proteome</keyword>
<evidence type="ECO:0000256" key="1">
    <source>
        <dbReference type="SAM" id="Coils"/>
    </source>
</evidence>
<evidence type="ECO:0000256" key="2">
    <source>
        <dbReference type="SAM" id="MobiDB-lite"/>
    </source>
</evidence>
<comment type="caution">
    <text evidence="4">The sequence shown here is derived from an EMBL/GenBank/DDBJ whole genome shotgun (WGS) entry which is preliminary data.</text>
</comment>
<gene>
    <name evidence="4" type="ORF">LG632_26350</name>
</gene>
<keyword evidence="1" id="KW-0175">Coiled coil</keyword>
<feature type="region of interest" description="Disordered" evidence="2">
    <location>
        <begin position="1"/>
        <end position="39"/>
    </location>
</feature>
<evidence type="ECO:0000313" key="5">
    <source>
        <dbReference type="Proteomes" id="UP001199054"/>
    </source>
</evidence>
<dbReference type="RefSeq" id="WP_226730050.1">
    <property type="nucleotide sequence ID" value="NZ_JAJAUY010000155.1"/>
</dbReference>
<organism evidence="4 5">
    <name type="scientific">Streptomyces antimicrobicus</name>
    <dbReference type="NCBI Taxonomy" id="2883108"/>
    <lineage>
        <taxon>Bacteria</taxon>
        <taxon>Bacillati</taxon>
        <taxon>Actinomycetota</taxon>
        <taxon>Actinomycetes</taxon>
        <taxon>Kitasatosporales</taxon>
        <taxon>Streptomycetaceae</taxon>
        <taxon>Streptomyces</taxon>
    </lineage>
</organism>
<keyword evidence="3" id="KW-0472">Membrane</keyword>
<accession>A0ABS8BDZ6</accession>
<evidence type="ECO:0000313" key="4">
    <source>
        <dbReference type="EMBL" id="MCB5182867.1"/>
    </source>
</evidence>
<keyword evidence="3" id="KW-1133">Transmembrane helix</keyword>
<name>A0ABS8BDZ6_9ACTN</name>
<feature type="coiled-coil region" evidence="1">
    <location>
        <begin position="259"/>
        <end position="314"/>
    </location>
</feature>
<feature type="compositionally biased region" description="Polar residues" evidence="2">
    <location>
        <begin position="20"/>
        <end position="32"/>
    </location>
</feature>
<dbReference type="InterPro" id="IPR021235">
    <property type="entry name" value="DUF2637"/>
</dbReference>
<dbReference type="Pfam" id="PF10935">
    <property type="entry name" value="DUF2637"/>
    <property type="match status" value="1"/>
</dbReference>
<sequence length="514" mass="54572">MLDSRPDVADAPGSPPYAAESTTDRPGSTTAPRPSRTPRVDRWLMPTLYVIAALGGLLVGGIGFAGSYETLRAAAITWHFSPAIADWFPIAVDGAIVAFLVMDLVLTKRGIPWPFLRLAGHGMTAVTIVLNGRAHGGAVLSTETLAHGVMPFLFSVGAESARRLVVQAARLAAGHQSTGVPFHRWLLALPATFKLWRRMKLWELRSYDQAVTMDQEREIYAARLEQQYGKNWRKVAKADEMLPFRMAPFGLSVAEALAIPEKEAEAARLEEQAKKDQAVADQAADEERQARAKLAATEAQIKTLEAEARLAEQQAILQARTATTAAKAGAEVATAEAAAAAQAEAAVKAAEAAATAQEDEATAAALRKTAEHRRATADANKAAADAEAAAADSARRAADDRKRAADIDRAAAAQELAAAADRKRAADIDRAAADAKRAAVDAENAALDAEAVMKLNPTDRAARLVARVVLRDFGGDAEAMPMETVQEVLGGASHGTAVKRRAEAAQWIADGYRG</sequence>
<dbReference type="Proteomes" id="UP001199054">
    <property type="component" value="Unassembled WGS sequence"/>
</dbReference>
<proteinExistence type="predicted"/>